<dbReference type="Pfam" id="PF01734">
    <property type="entry name" value="Patatin"/>
    <property type="match status" value="1"/>
</dbReference>
<dbReference type="OrthoDB" id="9770965at2"/>
<comment type="caution">
    <text evidence="6">The sequence shown here is derived from an EMBL/GenBank/DDBJ whole genome shotgun (WGS) entry which is preliminary data.</text>
</comment>
<proteinExistence type="predicted"/>
<gene>
    <name evidence="6" type="ORF">BD749_0716</name>
</gene>
<evidence type="ECO:0000256" key="3">
    <source>
        <dbReference type="ARBA" id="ARBA00023098"/>
    </source>
</evidence>
<dbReference type="GO" id="GO:0016042">
    <property type="term" value="P:lipid catabolic process"/>
    <property type="evidence" value="ECO:0007669"/>
    <property type="project" value="UniProtKB-UniRule"/>
</dbReference>
<dbReference type="SUPFAM" id="SSF52151">
    <property type="entry name" value="FabD/lysophospholipase-like"/>
    <property type="match status" value="1"/>
</dbReference>
<dbReference type="GO" id="GO:0016787">
    <property type="term" value="F:hydrolase activity"/>
    <property type="evidence" value="ECO:0007669"/>
    <property type="project" value="UniProtKB-UniRule"/>
</dbReference>
<feature type="active site" description="Proton acceptor" evidence="4">
    <location>
        <position position="225"/>
    </location>
</feature>
<feature type="domain" description="PNPLA" evidence="5">
    <location>
        <begin position="43"/>
        <end position="238"/>
    </location>
</feature>
<feature type="short sequence motif" description="GXGXXG" evidence="4">
    <location>
        <begin position="47"/>
        <end position="52"/>
    </location>
</feature>
<feature type="active site" description="Nucleophile" evidence="4">
    <location>
        <position position="76"/>
    </location>
</feature>
<dbReference type="Gene3D" id="3.40.1090.10">
    <property type="entry name" value="Cytosolic phospholipase A2 catalytic domain"/>
    <property type="match status" value="2"/>
</dbReference>
<dbReference type="PANTHER" id="PTHR14226:SF29">
    <property type="entry name" value="NEUROPATHY TARGET ESTERASE SWS"/>
    <property type="match status" value="1"/>
</dbReference>
<dbReference type="EMBL" id="PJMU01000001">
    <property type="protein sequence ID" value="PKV75770.1"/>
    <property type="molecule type" value="Genomic_DNA"/>
</dbReference>
<dbReference type="AlphaFoldDB" id="A0A2N3V2C7"/>
<evidence type="ECO:0000313" key="6">
    <source>
        <dbReference type="EMBL" id="PKV75770.1"/>
    </source>
</evidence>
<keyword evidence="7" id="KW-1185">Reference proteome</keyword>
<name>A0A2N3V2C7_9BACT</name>
<keyword evidence="1 4" id="KW-0378">Hydrolase</keyword>
<sequence>MRLVQAARHILPVQVYRSALLYLLLPVLLLSGAQPSHAQKVALVLSGGGAKGIAHVGVLKALEENNIPIDYIVGTSMGGIVGALYAAGYSPAEIEYLIHTEAFQAWATGKPEQNYTYNFASPDPNPALLKLHVALDSAFQAKLTSNLVNDASLNFALAQLLSQPAARAGYDFDKLMVPYRCVAADIFTQQQVILRKGQLADAVRATLTVPLFYKPIRIEKRLLFDGGLYNNFPVDVARRDFNPDIIIGVNVSSKTYSEYPYDKDDFDLAYTLLYAMMSNSDSTALSEKDIYLQPELGNLNSLDFKNVEDFFAAGYKEASDNMDQMLQKIKRRVSAEELGTKREKFRAGFEPHTFRNVEIQGLKRNQQEFVERFFRSSQEDGYTMQDVKTGYYRLSAIDNFRNLYPTMRYNTQAKAYDLLLNVKKEDGIKIALGGVIASRPIDNIYAGLEYSVLGRQLHTFAGSFQTGRFYQGAQLRTRIDVPASLPYYIEPAFTYNHWNFLSTTGLLLERNNLPLLEQTDRNFALNLGFTNTYKGKLVLSTAYAQHIDRYSNRLEIQRSDTLDRTSASGLTVSAIFRRGGLNRKQYASGGRMFTATGRMVNTSERYTPGSTANQSQHLSEHHSWFYGRLLYENYVGNGSHRFGYRLEGVISTQPFFSNYRSTLTIAPAFHPLPDSRTLFLDRFRAHEFVAGGVQYVYLLTPRLEARTEGYVFQPYRPILQNENQQAYYGKKLSGTGLAATAAVVYHGILGPAALSLNYYNDKSKEWGLLFHIGFLLFQNRALE</sequence>
<reference evidence="6 7" key="1">
    <citation type="submission" date="2017-12" db="EMBL/GenBank/DDBJ databases">
        <title>Genomic Encyclopedia of Type Strains, Phase III (KMG-III): the genomes of soil and plant-associated and newly described type strains.</title>
        <authorList>
            <person name="Whitman W."/>
        </authorList>
    </citation>
    <scope>NUCLEOTIDE SEQUENCE [LARGE SCALE GENOMIC DNA]</scope>
    <source>
        <strain evidence="6 7">LP43</strain>
    </source>
</reference>
<evidence type="ECO:0000256" key="4">
    <source>
        <dbReference type="PROSITE-ProRule" id="PRU01161"/>
    </source>
</evidence>
<keyword evidence="2 4" id="KW-0442">Lipid degradation</keyword>
<protein>
    <submittedName>
        <fullName evidence="6">NTE family protein</fullName>
    </submittedName>
</protein>
<feature type="short sequence motif" description="DGA/G" evidence="4">
    <location>
        <begin position="225"/>
        <end position="227"/>
    </location>
</feature>
<evidence type="ECO:0000259" key="5">
    <source>
        <dbReference type="PROSITE" id="PS51635"/>
    </source>
</evidence>
<dbReference type="InterPro" id="IPR050301">
    <property type="entry name" value="NTE"/>
</dbReference>
<dbReference type="Proteomes" id="UP000233782">
    <property type="component" value="Unassembled WGS sequence"/>
</dbReference>
<evidence type="ECO:0000256" key="2">
    <source>
        <dbReference type="ARBA" id="ARBA00022963"/>
    </source>
</evidence>
<dbReference type="InterPro" id="IPR002641">
    <property type="entry name" value="PNPLA_dom"/>
</dbReference>
<keyword evidence="3 4" id="KW-0443">Lipid metabolism</keyword>
<dbReference type="PROSITE" id="PS51635">
    <property type="entry name" value="PNPLA"/>
    <property type="match status" value="1"/>
</dbReference>
<evidence type="ECO:0000256" key="1">
    <source>
        <dbReference type="ARBA" id="ARBA00022801"/>
    </source>
</evidence>
<dbReference type="CDD" id="cd07205">
    <property type="entry name" value="Pat_PNPLA6_PNPLA7_NTE1_like"/>
    <property type="match status" value="1"/>
</dbReference>
<dbReference type="PANTHER" id="PTHR14226">
    <property type="entry name" value="NEUROPATHY TARGET ESTERASE/SWISS CHEESE D.MELANOGASTER"/>
    <property type="match status" value="1"/>
</dbReference>
<dbReference type="RefSeq" id="WP_101442973.1">
    <property type="nucleotide sequence ID" value="NZ_PJMU01000001.1"/>
</dbReference>
<evidence type="ECO:0000313" key="7">
    <source>
        <dbReference type="Proteomes" id="UP000233782"/>
    </source>
</evidence>
<organism evidence="6 7">
    <name type="scientific">Pontibacter ramchanderi</name>
    <dbReference type="NCBI Taxonomy" id="1179743"/>
    <lineage>
        <taxon>Bacteria</taxon>
        <taxon>Pseudomonadati</taxon>
        <taxon>Bacteroidota</taxon>
        <taxon>Cytophagia</taxon>
        <taxon>Cytophagales</taxon>
        <taxon>Hymenobacteraceae</taxon>
        <taxon>Pontibacter</taxon>
    </lineage>
</organism>
<accession>A0A2N3V2C7</accession>
<dbReference type="InterPro" id="IPR016035">
    <property type="entry name" value="Acyl_Trfase/lysoPLipase"/>
</dbReference>
<feature type="short sequence motif" description="GXSXG" evidence="4">
    <location>
        <begin position="74"/>
        <end position="78"/>
    </location>
</feature>